<dbReference type="Proteomes" id="UP001280121">
    <property type="component" value="Unassembled WGS sequence"/>
</dbReference>
<evidence type="ECO:0000313" key="5">
    <source>
        <dbReference type="EMBL" id="KAK2637534.1"/>
    </source>
</evidence>
<gene>
    <name evidence="5" type="ORF">Ddye_032326</name>
</gene>
<organism evidence="5 6">
    <name type="scientific">Dipteronia dyeriana</name>
    <dbReference type="NCBI Taxonomy" id="168575"/>
    <lineage>
        <taxon>Eukaryota</taxon>
        <taxon>Viridiplantae</taxon>
        <taxon>Streptophyta</taxon>
        <taxon>Embryophyta</taxon>
        <taxon>Tracheophyta</taxon>
        <taxon>Spermatophyta</taxon>
        <taxon>Magnoliopsida</taxon>
        <taxon>eudicotyledons</taxon>
        <taxon>Gunneridae</taxon>
        <taxon>Pentapetalae</taxon>
        <taxon>rosids</taxon>
        <taxon>malvids</taxon>
        <taxon>Sapindales</taxon>
        <taxon>Sapindaceae</taxon>
        <taxon>Hippocastanoideae</taxon>
        <taxon>Acereae</taxon>
        <taxon>Dipteronia</taxon>
    </lineage>
</organism>
<evidence type="ECO:0000313" key="6">
    <source>
        <dbReference type="Proteomes" id="UP001280121"/>
    </source>
</evidence>
<evidence type="ECO:0000256" key="3">
    <source>
        <dbReference type="SAM" id="MobiDB-lite"/>
    </source>
</evidence>
<evidence type="ECO:0000259" key="4">
    <source>
        <dbReference type="Pfam" id="PF13359"/>
    </source>
</evidence>
<feature type="region of interest" description="Disordered" evidence="3">
    <location>
        <begin position="45"/>
        <end position="67"/>
    </location>
</feature>
<sequence length="251" mass="29149">MEMGDSQNGNGKGKGKNDTYQQWTMDVVGVGTAIENESMTLCADDTDASNDLEDGEMNHDEMSEEEDTEIDEEFYEAIKILVMTIQSIIHVVNKLRVIEVGKYFLADCGFANRCQFLAPYRGVRYHLQDFTGNGNDPENEKEIFNLRHASFRNVIERIFAVFKYRFTIFKSTPPFPFITQVEIVLACVALYNFLRNECRSDEFPIEEEYVSSSSPIVEEEFKELVSQTQEQQREETNAWRLSIADYMWRKR</sequence>
<comment type="cofactor">
    <cofactor evidence="1">
        <name>a divalent metal cation</name>
        <dbReference type="ChEBI" id="CHEBI:60240"/>
    </cofactor>
</comment>
<dbReference type="EMBL" id="JANJYI010000009">
    <property type="protein sequence ID" value="KAK2637534.1"/>
    <property type="molecule type" value="Genomic_DNA"/>
</dbReference>
<accession>A0AAD9TL01</accession>
<reference evidence="5" key="1">
    <citation type="journal article" date="2023" name="Plant J.">
        <title>Genome sequences and population genomics provide insights into the demographic history, inbreeding, and mutation load of two 'living fossil' tree species of Dipteronia.</title>
        <authorList>
            <person name="Feng Y."/>
            <person name="Comes H.P."/>
            <person name="Chen J."/>
            <person name="Zhu S."/>
            <person name="Lu R."/>
            <person name="Zhang X."/>
            <person name="Li P."/>
            <person name="Qiu J."/>
            <person name="Olsen K.M."/>
            <person name="Qiu Y."/>
        </authorList>
    </citation>
    <scope>NUCLEOTIDE SEQUENCE</scope>
    <source>
        <strain evidence="5">KIB01</strain>
    </source>
</reference>
<evidence type="ECO:0000256" key="1">
    <source>
        <dbReference type="ARBA" id="ARBA00001968"/>
    </source>
</evidence>
<dbReference type="AlphaFoldDB" id="A0AAD9TL01"/>
<comment type="caution">
    <text evidence="5">The sequence shown here is derived from an EMBL/GenBank/DDBJ whole genome shotgun (WGS) entry which is preliminary data.</text>
</comment>
<dbReference type="GO" id="GO:0046872">
    <property type="term" value="F:metal ion binding"/>
    <property type="evidence" value="ECO:0007669"/>
    <property type="project" value="UniProtKB-KW"/>
</dbReference>
<protein>
    <recommendedName>
        <fullName evidence="4">DDE Tnp4 domain-containing protein</fullName>
    </recommendedName>
</protein>
<evidence type="ECO:0000256" key="2">
    <source>
        <dbReference type="ARBA" id="ARBA00022723"/>
    </source>
</evidence>
<dbReference type="InterPro" id="IPR027806">
    <property type="entry name" value="HARBI1_dom"/>
</dbReference>
<dbReference type="Pfam" id="PF13359">
    <property type="entry name" value="DDE_Tnp_4"/>
    <property type="match status" value="1"/>
</dbReference>
<proteinExistence type="predicted"/>
<keyword evidence="6" id="KW-1185">Reference proteome</keyword>
<name>A0AAD9TL01_9ROSI</name>
<feature type="compositionally biased region" description="Acidic residues" evidence="3">
    <location>
        <begin position="45"/>
        <end position="55"/>
    </location>
</feature>
<keyword evidence="2" id="KW-0479">Metal-binding</keyword>
<feature type="domain" description="DDE Tnp4" evidence="4">
    <location>
        <begin position="98"/>
        <end position="192"/>
    </location>
</feature>